<feature type="domain" description="Carrier" evidence="5">
    <location>
        <begin position="2037"/>
        <end position="2114"/>
    </location>
</feature>
<evidence type="ECO:0000256" key="4">
    <source>
        <dbReference type="PROSITE-ProRule" id="PRU01363"/>
    </source>
</evidence>
<dbReference type="EMBL" id="LJZR01000030">
    <property type="protein sequence ID" value="KPQ33551.1"/>
    <property type="molecule type" value="Genomic_DNA"/>
</dbReference>
<dbReference type="InterPro" id="IPR020806">
    <property type="entry name" value="PKS_PP-bd"/>
</dbReference>
<keyword evidence="1" id="KW-0596">Phosphopantetheine</keyword>
<dbReference type="PROSITE" id="PS50075">
    <property type="entry name" value="CARRIER"/>
    <property type="match status" value="1"/>
</dbReference>
<dbReference type="GO" id="GO:0006633">
    <property type="term" value="P:fatty acid biosynthetic process"/>
    <property type="evidence" value="ECO:0007669"/>
    <property type="project" value="InterPro"/>
</dbReference>
<gene>
    <name evidence="8" type="ORF">HLUCCA11_18180</name>
</gene>
<dbReference type="Pfam" id="PF08659">
    <property type="entry name" value="KR"/>
    <property type="match status" value="1"/>
</dbReference>
<dbReference type="Pfam" id="PF14765">
    <property type="entry name" value="PS-DH"/>
    <property type="match status" value="1"/>
</dbReference>
<dbReference type="STRING" id="1666911.HLUCCA11_18180"/>
<dbReference type="InterPro" id="IPR036736">
    <property type="entry name" value="ACP-like_sf"/>
</dbReference>
<dbReference type="CDD" id="cd00833">
    <property type="entry name" value="PKS"/>
    <property type="match status" value="1"/>
</dbReference>
<feature type="region of interest" description="C-terminal hotdog fold" evidence="4">
    <location>
        <begin position="1060"/>
        <end position="1206"/>
    </location>
</feature>
<protein>
    <submittedName>
        <fullName evidence="8">Polyketide synthase module</fullName>
    </submittedName>
</protein>
<dbReference type="FunFam" id="3.40.366.10:FF:000002">
    <property type="entry name" value="Probable polyketide synthase 2"/>
    <property type="match status" value="1"/>
</dbReference>
<feature type="domain" description="Ketosynthase family 3 (KS3)" evidence="6">
    <location>
        <begin position="5"/>
        <end position="433"/>
    </location>
</feature>
<dbReference type="GO" id="GO:0004312">
    <property type="term" value="F:fatty acid synthase activity"/>
    <property type="evidence" value="ECO:0007669"/>
    <property type="project" value="TreeGrafter"/>
</dbReference>
<feature type="active site" description="Proton acceptor; for dehydratase activity" evidence="4">
    <location>
        <position position="955"/>
    </location>
</feature>
<keyword evidence="2" id="KW-0597">Phosphoprotein</keyword>
<dbReference type="InterPro" id="IPR014043">
    <property type="entry name" value="Acyl_transferase_dom"/>
</dbReference>
<evidence type="ECO:0000313" key="8">
    <source>
        <dbReference type="EMBL" id="KPQ33551.1"/>
    </source>
</evidence>
<dbReference type="Proteomes" id="UP000050465">
    <property type="component" value="Unassembled WGS sequence"/>
</dbReference>
<dbReference type="InterPro" id="IPR049900">
    <property type="entry name" value="PKS_mFAS_DH"/>
</dbReference>
<dbReference type="Gene3D" id="3.10.129.110">
    <property type="entry name" value="Polyketide synthase dehydratase"/>
    <property type="match status" value="1"/>
</dbReference>
<dbReference type="GO" id="GO:0004315">
    <property type="term" value="F:3-oxoacyl-[acyl-carrier-protein] synthase activity"/>
    <property type="evidence" value="ECO:0007669"/>
    <property type="project" value="InterPro"/>
</dbReference>
<dbReference type="SUPFAM" id="SSF55048">
    <property type="entry name" value="Probable ACP-binding domain of malonyl-CoA ACP transacylase"/>
    <property type="match status" value="1"/>
</dbReference>
<dbReference type="PATRIC" id="fig|1666911.3.peg.1408"/>
<dbReference type="Pfam" id="PF16197">
    <property type="entry name" value="KAsynt_C_assoc"/>
    <property type="match status" value="1"/>
</dbReference>
<dbReference type="SUPFAM" id="SSF47336">
    <property type="entry name" value="ACP-like"/>
    <property type="match status" value="1"/>
</dbReference>
<dbReference type="GO" id="GO:0071770">
    <property type="term" value="P:DIM/DIP cell wall layer assembly"/>
    <property type="evidence" value="ECO:0007669"/>
    <property type="project" value="TreeGrafter"/>
</dbReference>
<dbReference type="InterPro" id="IPR013968">
    <property type="entry name" value="PKS_KR"/>
</dbReference>
<dbReference type="InterPro" id="IPR014031">
    <property type="entry name" value="Ketoacyl_synth_C"/>
</dbReference>
<dbReference type="Gene3D" id="1.10.1200.10">
    <property type="entry name" value="ACP-like"/>
    <property type="match status" value="1"/>
</dbReference>
<dbReference type="SMART" id="SM00826">
    <property type="entry name" value="PKS_DH"/>
    <property type="match status" value="1"/>
</dbReference>
<dbReference type="SMART" id="SM00822">
    <property type="entry name" value="PKS_KR"/>
    <property type="match status" value="1"/>
</dbReference>
<evidence type="ECO:0000313" key="9">
    <source>
        <dbReference type="Proteomes" id="UP000050465"/>
    </source>
</evidence>
<dbReference type="PANTHER" id="PTHR43775:SF37">
    <property type="entry name" value="SI:DKEY-61P9.11"/>
    <property type="match status" value="1"/>
</dbReference>
<dbReference type="InterPro" id="IPR049551">
    <property type="entry name" value="PKS_DH_C"/>
</dbReference>
<dbReference type="InterPro" id="IPR042104">
    <property type="entry name" value="PKS_dehydratase_sf"/>
</dbReference>
<proteinExistence type="predicted"/>
<evidence type="ECO:0000259" key="5">
    <source>
        <dbReference type="PROSITE" id="PS50075"/>
    </source>
</evidence>
<dbReference type="Gene3D" id="3.40.366.10">
    <property type="entry name" value="Malonyl-Coenzyme A Acyl Carrier Protein, domain 2"/>
    <property type="match status" value="1"/>
</dbReference>
<dbReference type="SMART" id="SM00823">
    <property type="entry name" value="PKS_PP"/>
    <property type="match status" value="1"/>
</dbReference>
<reference evidence="8 9" key="1">
    <citation type="submission" date="2015-09" db="EMBL/GenBank/DDBJ databases">
        <title>Identification and resolution of microdiversity through metagenomic sequencing of parallel consortia.</title>
        <authorList>
            <person name="Nelson W.C."/>
            <person name="Romine M.F."/>
            <person name="Lindemann S.R."/>
        </authorList>
    </citation>
    <scope>NUCLEOTIDE SEQUENCE [LARGE SCALE GENOMIC DNA]</scope>
    <source>
        <strain evidence="8">Ana</strain>
    </source>
</reference>
<feature type="active site" description="Proton donor; for dehydratase activity" evidence="4">
    <location>
        <position position="1125"/>
    </location>
</feature>
<dbReference type="SUPFAM" id="SSF53901">
    <property type="entry name" value="Thiolase-like"/>
    <property type="match status" value="1"/>
</dbReference>
<dbReference type="Gene3D" id="3.30.70.3290">
    <property type="match status" value="1"/>
</dbReference>
<dbReference type="InterPro" id="IPR032821">
    <property type="entry name" value="PKS_assoc"/>
</dbReference>
<dbReference type="InterPro" id="IPR036291">
    <property type="entry name" value="NAD(P)-bd_dom_sf"/>
</dbReference>
<evidence type="ECO:0000256" key="2">
    <source>
        <dbReference type="ARBA" id="ARBA00022553"/>
    </source>
</evidence>
<dbReference type="Pfam" id="PF00109">
    <property type="entry name" value="ketoacyl-synt"/>
    <property type="match status" value="1"/>
</dbReference>
<accession>A0A0P7YSH9</accession>
<dbReference type="Gene3D" id="3.40.47.10">
    <property type="match status" value="1"/>
</dbReference>
<dbReference type="GO" id="GO:0005737">
    <property type="term" value="C:cytoplasm"/>
    <property type="evidence" value="ECO:0007669"/>
    <property type="project" value="TreeGrafter"/>
</dbReference>
<dbReference type="PANTHER" id="PTHR43775">
    <property type="entry name" value="FATTY ACID SYNTHASE"/>
    <property type="match status" value="1"/>
</dbReference>
<dbReference type="GO" id="GO:0005886">
    <property type="term" value="C:plasma membrane"/>
    <property type="evidence" value="ECO:0007669"/>
    <property type="project" value="TreeGrafter"/>
</dbReference>
<comment type="caution">
    <text evidence="8">The sequence shown here is derived from an EMBL/GenBank/DDBJ whole genome shotgun (WGS) entry which is preliminary data.</text>
</comment>
<evidence type="ECO:0000259" key="6">
    <source>
        <dbReference type="PROSITE" id="PS52004"/>
    </source>
</evidence>
<feature type="domain" description="PKS/mFAS DH" evidence="7">
    <location>
        <begin position="926"/>
        <end position="1206"/>
    </location>
</feature>
<dbReference type="InterPro" id="IPR009081">
    <property type="entry name" value="PP-bd_ACP"/>
</dbReference>
<dbReference type="InterPro" id="IPR018201">
    <property type="entry name" value="Ketoacyl_synth_AS"/>
</dbReference>
<dbReference type="SUPFAM" id="SSF52151">
    <property type="entry name" value="FabD/lysophospholipase-like"/>
    <property type="match status" value="1"/>
</dbReference>
<evidence type="ECO:0000256" key="3">
    <source>
        <dbReference type="ARBA" id="ARBA00022679"/>
    </source>
</evidence>
<dbReference type="SMART" id="SM00827">
    <property type="entry name" value="PKS_AT"/>
    <property type="match status" value="1"/>
</dbReference>
<dbReference type="PROSITE" id="PS52019">
    <property type="entry name" value="PKS_MFAS_DH"/>
    <property type="match status" value="1"/>
</dbReference>
<dbReference type="Pfam" id="PF02801">
    <property type="entry name" value="Ketoacyl-synt_C"/>
    <property type="match status" value="1"/>
</dbReference>
<organism evidence="8 9">
    <name type="scientific">Phormidesmis priestleyi Ana</name>
    <dbReference type="NCBI Taxonomy" id="1666911"/>
    <lineage>
        <taxon>Bacteria</taxon>
        <taxon>Bacillati</taxon>
        <taxon>Cyanobacteriota</taxon>
        <taxon>Cyanophyceae</taxon>
        <taxon>Leptolyngbyales</taxon>
        <taxon>Leptolyngbyaceae</taxon>
        <taxon>Phormidesmis</taxon>
    </lineage>
</organism>
<dbReference type="Pfam" id="PF00698">
    <property type="entry name" value="Acyl_transf_1"/>
    <property type="match status" value="1"/>
</dbReference>
<dbReference type="InterPro" id="IPR050091">
    <property type="entry name" value="PKS_NRPS_Biosynth_Enz"/>
</dbReference>
<name>A0A0P7YSH9_9CYAN</name>
<dbReference type="InterPro" id="IPR016039">
    <property type="entry name" value="Thiolase-like"/>
</dbReference>
<dbReference type="SMART" id="SM00825">
    <property type="entry name" value="PKS_KS"/>
    <property type="match status" value="1"/>
</dbReference>
<dbReference type="PROSITE" id="PS00606">
    <property type="entry name" value="KS3_1"/>
    <property type="match status" value="1"/>
</dbReference>
<evidence type="ECO:0000256" key="1">
    <source>
        <dbReference type="ARBA" id="ARBA00022450"/>
    </source>
</evidence>
<dbReference type="InterPro" id="IPR014030">
    <property type="entry name" value="Ketoacyl_synth_N"/>
</dbReference>
<dbReference type="InterPro" id="IPR001227">
    <property type="entry name" value="Ac_transferase_dom_sf"/>
</dbReference>
<dbReference type="InterPro" id="IPR057326">
    <property type="entry name" value="KR_dom"/>
</dbReference>
<keyword evidence="3" id="KW-0808">Transferase</keyword>
<dbReference type="InterPro" id="IPR020807">
    <property type="entry name" value="PKS_DH"/>
</dbReference>
<dbReference type="PROSITE" id="PS52004">
    <property type="entry name" value="KS3_2"/>
    <property type="match status" value="1"/>
</dbReference>
<dbReference type="Pfam" id="PF00550">
    <property type="entry name" value="PP-binding"/>
    <property type="match status" value="1"/>
</dbReference>
<dbReference type="GO" id="GO:0031177">
    <property type="term" value="F:phosphopantetheine binding"/>
    <property type="evidence" value="ECO:0007669"/>
    <property type="project" value="InterPro"/>
</dbReference>
<dbReference type="Gene3D" id="3.40.50.720">
    <property type="entry name" value="NAD(P)-binding Rossmann-like Domain"/>
    <property type="match status" value="2"/>
</dbReference>
<dbReference type="InterPro" id="IPR020841">
    <property type="entry name" value="PKS_Beta-ketoAc_synthase_dom"/>
</dbReference>
<dbReference type="Pfam" id="PF22621">
    <property type="entry name" value="CurL-like_PKS_C"/>
    <property type="match status" value="1"/>
</dbReference>
<evidence type="ECO:0000259" key="7">
    <source>
        <dbReference type="PROSITE" id="PS52019"/>
    </source>
</evidence>
<dbReference type="InterPro" id="IPR049552">
    <property type="entry name" value="PKS_DH_N"/>
</dbReference>
<sequence length="2122" mass="231156">MSSYENPIAVVGMACRFPGGLDNISKLLKALENRYSAIDTVPSERWNVDFYHSSNPGVKGKAYMHRGGFLKHDVTKFDPSFFGISPRDAENMDPQQRLLLEVVWESFENSGLVLPNYAGKPVGVYMGGFMLDHMITQMSTANRTMINQHTATGMMMTMLSNRISHVFDFRGPSLSIDTACSSSLVAFHYACQDIWRGTTQMAVAGGVNIMLRPEYPIGMCKGQFLARDGECKSFDSRADGYGRGEGAGVVLLKPLAAALADGDPILATVVGTGSNQDGHTPGISMPNGEAQSALIRDVWERYQIDPTLVKYVECHGTGTAIGDPTEAQAIGSTYGMARKEIDPVVIGSIKSNIGHTEAAAGIAGVIKAVLTLMHRRALPLANLQEPNPNIPFRDLNLRLADDLISLSEEDEQFCVAVNSFGYGGTNAHAVLQTAPSKTVQQLSEMSQPGSHSEVQLSISQEESHDNPLLTPQAQPFPVHFLPLSARNPKAIGVLAGQYAEQLRGDVSLADFLYSVSFRRVHLPHRAVVKGCDRNQLIAALEVLANNEESDDIVQGLQPFQGKRKPVLVFTGMGPQWWGMGQTLYHTMPIYRAAVEEADAAFQAAAGFSILAEMLKDEETSEISRTEIAQPANLVLQIGLLAVLRAAGVEPGAVVGHSVGELGSAYAAGVLTLAEVMTVAYHRSRLQATRAGTGGMLAVGLGKEQALERIAHCLDRVAIAAVNGPSNVTLSGDIHELEALAAALNAEEIFHRQLAVEVPYHSPMMDPIKDEMLQALAHISPTEPQIPLYSTVTGEQVVGISYDADYWFLNTRQSVEFSTAIMATLEDGFNTFLEVGPHPVLANSIRDCIQALDKDCRTIFTLRRKMPDQVTLYRAIAGIYASGCELDWSIHNGGGQWVPLPNYPWQREYLWLENERATQERIAPIEHPILGLQEAPATPAWRNDIDHESLRYLQDHVVTGVPILPAAAYIESLLELASLQTDQEATLIIRDLEIMAPMLISEDRGLDAVTLYDSFTRLATIRSLKNGSLGEGQLHITAKISTAANITPKPLDLQKLLTQVTDQVKIAEFYQQLDRLNLSYGPAFQTVRTMQVSRKHRQVLARIEIDPSLSVPDQLTGYKIHPTVLDACFQTQIALLESLENTYLPTGFQEMCVYVSQTPTQVWCVCDLVEQTAQQIDCNITLVDDEGQVLAVIRGMRSTSTGQQARTDRFGDLVKRQILAYEWSYGEALTEPKRLGYWLAVGTDAETTQLVCEKLENYGVIQALPVVLEGQGAASIEQAKSALKAHSELDGIVFLNGLSSLPTSTDPTAESAIATLIAFSQALIQNNYERWPRVYAVTQCAFAVSEAETSIYPGQSAINGFARVAFNELEGLRFSSIDLPAKLSTDIWDSLAMELLCDDIHDEVALRGTLRLVSELTDSNVLFEDRICYTGLDDAHPIDVRPVRPEVESVGVSRILEKSPASLGENDIQLRVEATLAPYQLLLDTSEAQNAEPLIAVVGEVLAVGSQVSDLTPGMRVCGFAPVDVTSHYTGPRNQFYLQSIDPATNAISLVSTVGLATRVQLAISRIDIVDAVTALVYADPLGLMIADELERQGLKVTLISDAVEKLEFKVVDRYTVFALSPESLYEATTQATRGRGFDLLVIPVQQWTQSFDFSSLCSGGSLIDTDATAYPLTLKYHQIARTDLKLYLQRPQRLVKALAAAIEQFEKSLIAPKRSLEVSVHDIAWQKLGLSSSVPNVALTFNTQGQDLPVVKADKSEFDTTGTYLITGGFGGFGQKTAEWLVQKGVSFLVLTGRAGANTPERQAFVQQLSDLKVTVKAAACDTSDLSQLTDLFAEISETMPPLKGVFHSGALILDQPIEDIDLNTFHQVMRSKALGAWNLHQITQNIPLDHFVLYSSVANLVGNTRQASYSAANGFLNGLAHMRQAQGLAGISVNWGAISDVGVVAQDETLEQFLRYTGLRGIESAEALSVLDVAIARNVTQFGVSLISSWADWARYETRGATSPRFKTLIASDSVQQDDSVRNLLIEELSPLAPDEQVEVLGQLIVEIVASVLKADPESISLDVSVSQLGVDSLMATELQLQLEGNLGLSISIMELLGDGTVRAFARKSLVSLFAPVESLV</sequence>
<dbReference type="InterPro" id="IPR016035">
    <property type="entry name" value="Acyl_Trfase/lysoPLipase"/>
</dbReference>
<dbReference type="SUPFAM" id="SSF51735">
    <property type="entry name" value="NAD(P)-binding Rossmann-fold domains"/>
    <property type="match status" value="2"/>
</dbReference>
<dbReference type="Pfam" id="PF21089">
    <property type="entry name" value="PKS_DH_N"/>
    <property type="match status" value="1"/>
</dbReference>
<dbReference type="InterPro" id="IPR016036">
    <property type="entry name" value="Malonyl_transacylase_ACP-bd"/>
</dbReference>
<feature type="region of interest" description="N-terminal hotdog fold" evidence="4">
    <location>
        <begin position="926"/>
        <end position="1046"/>
    </location>
</feature>